<evidence type="ECO:0000313" key="4">
    <source>
        <dbReference type="Proteomes" id="UP000238605"/>
    </source>
</evidence>
<dbReference type="InterPro" id="IPR021647">
    <property type="entry name" value="CusF_Ec"/>
</dbReference>
<evidence type="ECO:0000256" key="1">
    <source>
        <dbReference type="SAM" id="MobiDB-lite"/>
    </source>
</evidence>
<dbReference type="AlphaFoldDB" id="A0A2S5SWP8"/>
<dbReference type="Gene3D" id="2.40.50.320">
    <property type="entry name" value="Copper binding periplasmic protein CusF"/>
    <property type="match status" value="1"/>
</dbReference>
<dbReference type="RefSeq" id="WP_104301971.1">
    <property type="nucleotide sequence ID" value="NZ_PSNX01000004.1"/>
</dbReference>
<evidence type="ECO:0000313" key="3">
    <source>
        <dbReference type="EMBL" id="PPE67152.1"/>
    </source>
</evidence>
<keyword evidence="2" id="KW-0732">Signal</keyword>
<dbReference type="OrthoDB" id="9180744at2"/>
<feature type="chain" id="PRO_5015398388" evidence="2">
    <location>
        <begin position="21"/>
        <end position="116"/>
    </location>
</feature>
<protein>
    <submittedName>
        <fullName evidence="3">Copper-binding protein</fullName>
    </submittedName>
</protein>
<dbReference type="InterPro" id="IPR042230">
    <property type="entry name" value="CusF_sf"/>
</dbReference>
<feature type="region of interest" description="Disordered" evidence="1">
    <location>
        <begin position="22"/>
        <end position="45"/>
    </location>
</feature>
<organism evidence="3 4">
    <name type="scientific">Caldimonas caldifontis</name>
    <dbReference type="NCBI Taxonomy" id="1452508"/>
    <lineage>
        <taxon>Bacteria</taxon>
        <taxon>Pseudomonadati</taxon>
        <taxon>Pseudomonadota</taxon>
        <taxon>Betaproteobacteria</taxon>
        <taxon>Burkholderiales</taxon>
        <taxon>Sphaerotilaceae</taxon>
        <taxon>Caldimonas</taxon>
    </lineage>
</organism>
<feature type="compositionally biased region" description="Low complexity" evidence="1">
    <location>
        <begin position="31"/>
        <end position="45"/>
    </location>
</feature>
<dbReference type="Pfam" id="PF11604">
    <property type="entry name" value="CusF_Ec"/>
    <property type="match status" value="1"/>
</dbReference>
<gene>
    <name evidence="3" type="ORF">C1704_06890</name>
</gene>
<name>A0A2S5SWP8_9BURK</name>
<keyword evidence="4" id="KW-1185">Reference proteome</keyword>
<accession>A0A2S5SWP8</accession>
<evidence type="ECO:0000256" key="2">
    <source>
        <dbReference type="SAM" id="SignalP"/>
    </source>
</evidence>
<dbReference type="Proteomes" id="UP000238605">
    <property type="component" value="Unassembled WGS sequence"/>
</dbReference>
<feature type="signal peptide" evidence="2">
    <location>
        <begin position="1"/>
        <end position="20"/>
    </location>
</feature>
<comment type="caution">
    <text evidence="3">The sequence shown here is derived from an EMBL/GenBank/DDBJ whole genome shotgun (WGS) entry which is preliminary data.</text>
</comment>
<dbReference type="EMBL" id="PSNX01000004">
    <property type="protein sequence ID" value="PPE67152.1"/>
    <property type="molecule type" value="Genomic_DNA"/>
</dbReference>
<proteinExistence type="predicted"/>
<sequence length="116" mass="12185">MNHIASTLLVAALLSGPALAQQKADDHSAHHAATPATAAANSADMADGEVRKIDKDAGKLTLKHGEIKNLDMPGMTMVFQVKEPALLDKVKVGDKVKFRAEKAGSGYVVTVIEPAK</sequence>
<reference evidence="3 4" key="1">
    <citation type="submission" date="2018-02" db="EMBL/GenBank/DDBJ databases">
        <title>Reclassifiation of [Polyangium] brachysporum DSM 7029 as Guopingzhaonella breviflexa gen. nov., sp. nov., a member of the family Comamonadaceae.</title>
        <authorList>
            <person name="Tang B."/>
        </authorList>
    </citation>
    <scope>NUCLEOTIDE SEQUENCE [LARGE SCALE GENOMIC DNA]</scope>
    <source>
        <strain evidence="3 4">BCRC 80649</strain>
    </source>
</reference>